<evidence type="ECO:0000256" key="1">
    <source>
        <dbReference type="SAM" id="MobiDB-lite"/>
    </source>
</evidence>
<dbReference type="Proteomes" id="UP000631114">
    <property type="component" value="Unassembled WGS sequence"/>
</dbReference>
<comment type="caution">
    <text evidence="2">The sequence shown here is derived from an EMBL/GenBank/DDBJ whole genome shotgun (WGS) entry which is preliminary data.</text>
</comment>
<reference evidence="2 3" key="1">
    <citation type="submission" date="2020-10" db="EMBL/GenBank/DDBJ databases">
        <title>The Coptis chinensis genome and diversification of protoberbering-type alkaloids.</title>
        <authorList>
            <person name="Wang B."/>
            <person name="Shu S."/>
            <person name="Song C."/>
            <person name="Liu Y."/>
        </authorList>
    </citation>
    <scope>NUCLEOTIDE SEQUENCE [LARGE SCALE GENOMIC DNA]</scope>
    <source>
        <strain evidence="2">HL-2020</strain>
        <tissue evidence="2">Leaf</tissue>
    </source>
</reference>
<dbReference type="AlphaFoldDB" id="A0A835HQD4"/>
<keyword evidence="3" id="KW-1185">Reference proteome</keyword>
<evidence type="ECO:0000313" key="3">
    <source>
        <dbReference type="Proteomes" id="UP000631114"/>
    </source>
</evidence>
<dbReference type="EMBL" id="JADFTS010000006">
    <property type="protein sequence ID" value="KAF9601198.1"/>
    <property type="molecule type" value="Genomic_DNA"/>
</dbReference>
<evidence type="ECO:0000313" key="2">
    <source>
        <dbReference type="EMBL" id="KAF9601198.1"/>
    </source>
</evidence>
<protein>
    <submittedName>
        <fullName evidence="2">Uncharacterized protein</fullName>
    </submittedName>
</protein>
<gene>
    <name evidence="2" type="ORF">IFM89_017383</name>
</gene>
<name>A0A835HQD4_9MAGN</name>
<organism evidence="2 3">
    <name type="scientific">Coptis chinensis</name>
    <dbReference type="NCBI Taxonomy" id="261450"/>
    <lineage>
        <taxon>Eukaryota</taxon>
        <taxon>Viridiplantae</taxon>
        <taxon>Streptophyta</taxon>
        <taxon>Embryophyta</taxon>
        <taxon>Tracheophyta</taxon>
        <taxon>Spermatophyta</taxon>
        <taxon>Magnoliopsida</taxon>
        <taxon>Ranunculales</taxon>
        <taxon>Ranunculaceae</taxon>
        <taxon>Coptidoideae</taxon>
        <taxon>Coptis</taxon>
    </lineage>
</organism>
<dbReference type="OrthoDB" id="6275927at2759"/>
<accession>A0A835HQD4</accession>
<proteinExistence type="predicted"/>
<feature type="compositionally biased region" description="Low complexity" evidence="1">
    <location>
        <begin position="1"/>
        <end position="15"/>
    </location>
</feature>
<feature type="compositionally biased region" description="Polar residues" evidence="1">
    <location>
        <begin position="32"/>
        <end position="54"/>
    </location>
</feature>
<feature type="region of interest" description="Disordered" evidence="1">
    <location>
        <begin position="1"/>
        <end position="58"/>
    </location>
</feature>
<sequence length="134" mass="14903">MTPLQTPMQTPLPGTAHTPLPGMVQTPLPRSGENSMYQLPTPSDYSSGHESVTPNEVKPRMPSSYMDFFMMSYGNRKRGDFAPHFHGGGYIPQQDGAGDGAYDVFQTKVPVYYLFQNIYTVFILIKVDLMCSSV</sequence>